<feature type="region of interest" description="Disordered" evidence="1">
    <location>
        <begin position="147"/>
        <end position="168"/>
    </location>
</feature>
<feature type="compositionally biased region" description="Basic and acidic residues" evidence="1">
    <location>
        <begin position="721"/>
        <end position="732"/>
    </location>
</feature>
<feature type="compositionally biased region" description="Low complexity" evidence="1">
    <location>
        <begin position="385"/>
        <end position="395"/>
    </location>
</feature>
<feature type="compositionally biased region" description="Basic and acidic residues" evidence="1">
    <location>
        <begin position="555"/>
        <end position="565"/>
    </location>
</feature>
<feature type="region of interest" description="Disordered" evidence="1">
    <location>
        <begin position="528"/>
        <end position="688"/>
    </location>
</feature>
<keyword evidence="4" id="KW-1185">Reference proteome</keyword>
<evidence type="ECO:0000313" key="3">
    <source>
        <dbReference type="EMBL" id="PKA49518.1"/>
    </source>
</evidence>
<feature type="domain" description="OCEL" evidence="2">
    <location>
        <begin position="1198"/>
        <end position="1306"/>
    </location>
</feature>
<evidence type="ECO:0000259" key="2">
    <source>
        <dbReference type="PROSITE" id="PS51980"/>
    </source>
</evidence>
<feature type="region of interest" description="Disordered" evidence="1">
    <location>
        <begin position="1099"/>
        <end position="1166"/>
    </location>
</feature>
<dbReference type="PROSITE" id="PS51980">
    <property type="entry name" value="OCEL"/>
    <property type="match status" value="1"/>
</dbReference>
<name>A0A2I0A1V2_9ASPA</name>
<feature type="compositionally biased region" description="Basic and acidic residues" evidence="1">
    <location>
        <begin position="1099"/>
        <end position="1111"/>
    </location>
</feature>
<gene>
    <name evidence="3" type="ORF">AXF42_Ash004058</name>
</gene>
<feature type="compositionally biased region" description="Low complexity" evidence="1">
    <location>
        <begin position="643"/>
        <end position="659"/>
    </location>
</feature>
<dbReference type="PANTHER" id="PTHR38372:SF2">
    <property type="entry name" value="DENTIN SIALOPHOSPHOPROTEIN-LIKE PROTEIN"/>
    <property type="match status" value="1"/>
</dbReference>
<evidence type="ECO:0000256" key="1">
    <source>
        <dbReference type="SAM" id="MobiDB-lite"/>
    </source>
</evidence>
<dbReference type="PANTHER" id="PTHR38372">
    <property type="entry name" value="DENTIN SIALOPHOSPHOPROTEIN-LIKE PROTEIN"/>
    <property type="match status" value="1"/>
</dbReference>
<feature type="compositionally biased region" description="Polar residues" evidence="1">
    <location>
        <begin position="542"/>
        <end position="554"/>
    </location>
</feature>
<feature type="region of interest" description="Disordered" evidence="1">
    <location>
        <begin position="1"/>
        <end position="48"/>
    </location>
</feature>
<feature type="region of interest" description="Disordered" evidence="1">
    <location>
        <begin position="362"/>
        <end position="411"/>
    </location>
</feature>
<dbReference type="Proteomes" id="UP000236161">
    <property type="component" value="Unassembled WGS sequence"/>
</dbReference>
<dbReference type="Pfam" id="PF07303">
    <property type="entry name" value="Occludin_ELL"/>
    <property type="match status" value="1"/>
</dbReference>
<dbReference type="OrthoDB" id="4869960at2759"/>
<protein>
    <recommendedName>
        <fullName evidence="2">OCEL domain-containing protein</fullName>
    </recommendedName>
</protein>
<reference evidence="3 4" key="1">
    <citation type="journal article" date="2017" name="Nature">
        <title>The Apostasia genome and the evolution of orchids.</title>
        <authorList>
            <person name="Zhang G.Q."/>
            <person name="Liu K.W."/>
            <person name="Li Z."/>
            <person name="Lohaus R."/>
            <person name="Hsiao Y.Y."/>
            <person name="Niu S.C."/>
            <person name="Wang J.Y."/>
            <person name="Lin Y.C."/>
            <person name="Xu Q."/>
            <person name="Chen L.J."/>
            <person name="Yoshida K."/>
            <person name="Fujiwara S."/>
            <person name="Wang Z.W."/>
            <person name="Zhang Y.Q."/>
            <person name="Mitsuda N."/>
            <person name="Wang M."/>
            <person name="Liu G.H."/>
            <person name="Pecoraro L."/>
            <person name="Huang H.X."/>
            <person name="Xiao X.J."/>
            <person name="Lin M."/>
            <person name="Wu X.Y."/>
            <person name="Wu W.L."/>
            <person name="Chen Y.Y."/>
            <person name="Chang S.B."/>
            <person name="Sakamoto S."/>
            <person name="Ohme-Takagi M."/>
            <person name="Yagi M."/>
            <person name="Zeng S.J."/>
            <person name="Shen C.Y."/>
            <person name="Yeh C.M."/>
            <person name="Luo Y.B."/>
            <person name="Tsai W.C."/>
            <person name="Van de Peer Y."/>
            <person name="Liu Z.J."/>
        </authorList>
    </citation>
    <scope>NUCLEOTIDE SEQUENCE [LARGE SCALE GENOMIC DNA]</scope>
    <source>
        <strain evidence="4">cv. Shenzhen</strain>
        <tissue evidence="3">Stem</tissue>
    </source>
</reference>
<dbReference type="STRING" id="1088818.A0A2I0A1V2"/>
<accession>A0A2I0A1V2</accession>
<feature type="compositionally biased region" description="Basic and acidic residues" evidence="1">
    <location>
        <begin position="572"/>
        <end position="582"/>
    </location>
</feature>
<feature type="compositionally biased region" description="Polar residues" evidence="1">
    <location>
        <begin position="679"/>
        <end position="688"/>
    </location>
</feature>
<dbReference type="InterPro" id="IPR010844">
    <property type="entry name" value="Occludin_ELL"/>
</dbReference>
<feature type="compositionally biased region" description="Polar residues" evidence="1">
    <location>
        <begin position="368"/>
        <end position="381"/>
    </location>
</feature>
<evidence type="ECO:0000313" key="4">
    <source>
        <dbReference type="Proteomes" id="UP000236161"/>
    </source>
</evidence>
<feature type="compositionally biased region" description="Low complexity" evidence="1">
    <location>
        <begin position="606"/>
        <end position="632"/>
    </location>
</feature>
<sequence length="1307" mass="143703">MVKREEAASGYRGAKIRHSGPLCSLTTSPKQRQKVEGRGELVGGAAERERPEETMEFKATGSRRMARRKGRVPSETLAQHSWHHYFFLKKGKSSPSLLAPVLPIATQQPPPSTLAAGVLAMFKLGRGGKAGRGSAKRLLSTPAQLLRSSAPAGGTGARLPIGASAPGRVRPSASAAAGSAGAVAGREETFRLEPGVLDFGAIIRLTPDLVEEIRRLEAQGGTARIRFDANVNISAGNVIDVGGKEFRFTWARESTDLCDIYEEQQNGEDGDGLLVECGSASRKLNVQRILDESTKNHVKMRSEEAERMSKSRKAIVLDPTNPSVKSQAKSLVAAAVEGNMRRMGWKQKEMFYKKRRVEANHGAVVAQPKTSFKSATPSSGNLKGRPSSSPVSSSPDHPRPRAPVSPSGRGNFLKADAKLEESIIPVNMSKEEIDIFEKEMPTGVARGSMQEINGYKERNAYPPSDLQSILIALLSQNPKGMSLKALEKAVGENAPNSVKMIENALKNVATFQAPGRYYLKQGAKIGSSRKSSELGSSPESSNNHISNTASTLAKKTSEERMDQETKSSPNHEGSDPFEKIDIMQDTEDPLYIDGKTKDDTKKRACSSSESGSGSDTETNSSDSGCGSGSPSRSRSKSRSPTESGASSSDSESDGSSSSKEASDVDVDIMISDDEKGVDRQNNQANESRLYSDELHIDTTNRTEEANAVLPPVNLNDFASNHGRDSSIEDTKSSEIPEIKIANSIDSYQHASNSRLSAENWHVSIFGNSDNHMDRLSGRNVVNAKQNLMTNRSGYELIEAHEKFPQANSKRSFNSEYSQEKHQNFKKIKALNSAELSLSSAELARSAGCGSTNRVQKSPNYTVDLNLDVEQAGRKVNEFNGRKKGLDSMENPVKYTDIIEKTKKNLETASGPQESEISAVKNMLFQEKVSAAKGKKEVGAKILKESTAEKLSSLTDQSSRKSIEGYLTDVPNSDLTGKGNVLRREVSDLELGEFREPFGDETEEVKKQFDRKGSFKKVENNLTVSDPITDTNINRSEANTLSELKQQSPSNFRGGLNAKVPIDDNIDLSANSLSRVVQHLSQQSSRKDITESENVAYLDKNSEWGSRNEMRTDQTMGAENQADGPKKIAVSRVQKDDNTHASLVARKNTKESTSHKSNGFEGFGDRGFNGSLTDNGIDTRKSMEFSSDEEGPLCLKYDKEEPDCRGPIKDFLMYKEYVKEYQEKYSHYCFLNKKLEKNRNDFLKVGDDIQLAKSRNMSEYNSLVEKLKQMYLHSGERHKQMKRIFFLLHEELQTLKQRIKDFAQLHSG</sequence>
<proteinExistence type="predicted"/>
<feature type="region of interest" description="Disordered" evidence="1">
    <location>
        <begin position="713"/>
        <end position="732"/>
    </location>
</feature>
<dbReference type="EMBL" id="KZ452037">
    <property type="protein sequence ID" value="PKA49518.1"/>
    <property type="molecule type" value="Genomic_DNA"/>
</dbReference>
<organism evidence="3 4">
    <name type="scientific">Apostasia shenzhenica</name>
    <dbReference type="NCBI Taxonomy" id="1088818"/>
    <lineage>
        <taxon>Eukaryota</taxon>
        <taxon>Viridiplantae</taxon>
        <taxon>Streptophyta</taxon>
        <taxon>Embryophyta</taxon>
        <taxon>Tracheophyta</taxon>
        <taxon>Spermatophyta</taxon>
        <taxon>Magnoliopsida</taxon>
        <taxon>Liliopsida</taxon>
        <taxon>Asparagales</taxon>
        <taxon>Orchidaceae</taxon>
        <taxon>Apostasioideae</taxon>
        <taxon>Apostasia</taxon>
    </lineage>
</organism>